<organism evidence="1">
    <name type="scientific">Caulobacter sp. (strain K31)</name>
    <dbReference type="NCBI Taxonomy" id="366602"/>
    <lineage>
        <taxon>Bacteria</taxon>
        <taxon>Pseudomonadati</taxon>
        <taxon>Pseudomonadota</taxon>
        <taxon>Alphaproteobacteria</taxon>
        <taxon>Caulobacterales</taxon>
        <taxon>Caulobacteraceae</taxon>
        <taxon>Caulobacter</taxon>
    </lineage>
</organism>
<dbReference type="Gene3D" id="3.10.450.530">
    <property type="entry name" value="Ribonuclease toxin, BrnT, of type II toxin-antitoxin system"/>
    <property type="match status" value="1"/>
</dbReference>
<dbReference type="HOGENOM" id="CLU_149290_1_1_5"/>
<dbReference type="eggNOG" id="COG2929">
    <property type="taxonomic scope" value="Bacteria"/>
</dbReference>
<evidence type="ECO:0000313" key="1">
    <source>
        <dbReference type="EMBL" id="ABZ70637.1"/>
    </source>
</evidence>
<dbReference type="OrthoDB" id="839663at2"/>
<dbReference type="EMBL" id="CP000927">
    <property type="protein sequence ID" value="ABZ70637.1"/>
    <property type="molecule type" value="Genomic_DNA"/>
</dbReference>
<sequence length="93" mass="10872">MAAKFEWDCEKARLNFRKHGVTLEAACDAVLDPFRVERIDDRFDYGEERLQIIGANSEDLLFVVTIAHAEDHYRIISARRANRKERAEYRGES</sequence>
<evidence type="ECO:0008006" key="2">
    <source>
        <dbReference type="Google" id="ProtNLM"/>
    </source>
</evidence>
<dbReference type="Pfam" id="PF04365">
    <property type="entry name" value="BrnT_toxin"/>
    <property type="match status" value="1"/>
</dbReference>
<dbReference type="InterPro" id="IPR038573">
    <property type="entry name" value="BrnT_sf"/>
</dbReference>
<name>B0T0J1_CAUSK</name>
<dbReference type="STRING" id="366602.Caul_1507"/>
<reference evidence="1" key="1">
    <citation type="submission" date="2008-01" db="EMBL/GenBank/DDBJ databases">
        <title>Complete sequence of chromosome of Caulobacter sp. K31.</title>
        <authorList>
            <consortium name="US DOE Joint Genome Institute"/>
            <person name="Copeland A."/>
            <person name="Lucas S."/>
            <person name="Lapidus A."/>
            <person name="Barry K."/>
            <person name="Glavina del Rio T."/>
            <person name="Dalin E."/>
            <person name="Tice H."/>
            <person name="Pitluck S."/>
            <person name="Bruce D."/>
            <person name="Goodwin L."/>
            <person name="Thompson L.S."/>
            <person name="Brettin T."/>
            <person name="Detter J.C."/>
            <person name="Han C."/>
            <person name="Schmutz J."/>
            <person name="Larimer F."/>
            <person name="Land M."/>
            <person name="Hauser L."/>
            <person name="Kyrpides N."/>
            <person name="Kim E."/>
            <person name="Stephens C."/>
            <person name="Richardson P."/>
        </authorList>
    </citation>
    <scope>NUCLEOTIDE SEQUENCE [LARGE SCALE GENOMIC DNA]</scope>
    <source>
        <strain evidence="1">K31</strain>
    </source>
</reference>
<dbReference type="AlphaFoldDB" id="B0T0J1"/>
<accession>B0T0J1</accession>
<dbReference type="InterPro" id="IPR007460">
    <property type="entry name" value="BrnT_toxin"/>
</dbReference>
<dbReference type="KEGG" id="cak:Caul_1507"/>
<proteinExistence type="predicted"/>
<protein>
    <recommendedName>
        <fullName evidence="2">BrnT family toxin</fullName>
    </recommendedName>
</protein>
<gene>
    <name evidence="1" type="ordered locus">Caul_1507</name>
</gene>